<feature type="region of interest" description="Disordered" evidence="8">
    <location>
        <begin position="69"/>
        <end position="88"/>
    </location>
</feature>
<dbReference type="Gene3D" id="1.10.630.10">
    <property type="entry name" value="Cytochrome P450"/>
    <property type="match status" value="1"/>
</dbReference>
<proteinExistence type="inferred from homology"/>
<evidence type="ECO:0000256" key="6">
    <source>
        <dbReference type="ARBA" id="ARBA00023033"/>
    </source>
</evidence>
<evidence type="ECO:0000256" key="5">
    <source>
        <dbReference type="ARBA" id="ARBA00023004"/>
    </source>
</evidence>
<keyword evidence="4 7" id="KW-0560">Oxidoreductase</keyword>
<dbReference type="InterPro" id="IPR002397">
    <property type="entry name" value="Cyt_P450_B"/>
</dbReference>
<dbReference type="GO" id="GO:0005506">
    <property type="term" value="F:iron ion binding"/>
    <property type="evidence" value="ECO:0007669"/>
    <property type="project" value="InterPro"/>
</dbReference>
<evidence type="ECO:0000313" key="9">
    <source>
        <dbReference type="EMBL" id="RKN77245.1"/>
    </source>
</evidence>
<protein>
    <submittedName>
        <fullName evidence="9">Cytochrome P450</fullName>
    </submittedName>
</protein>
<dbReference type="PRINTS" id="PR00359">
    <property type="entry name" value="BP450"/>
</dbReference>
<dbReference type="GO" id="GO:0020037">
    <property type="term" value="F:heme binding"/>
    <property type="evidence" value="ECO:0007669"/>
    <property type="project" value="InterPro"/>
</dbReference>
<dbReference type="Proteomes" id="UP000270343">
    <property type="component" value="Unassembled WGS sequence"/>
</dbReference>
<dbReference type="AlphaFoldDB" id="A0A3B0BV14"/>
<name>A0A3B0BV14_9ACTN</name>
<comment type="similarity">
    <text evidence="1 7">Belongs to the cytochrome P450 family.</text>
</comment>
<dbReference type="PRINTS" id="PR00385">
    <property type="entry name" value="P450"/>
</dbReference>
<evidence type="ECO:0000313" key="10">
    <source>
        <dbReference type="Proteomes" id="UP000270343"/>
    </source>
</evidence>
<dbReference type="FunFam" id="1.10.630.10:FF:000018">
    <property type="entry name" value="Cytochrome P450 monooxygenase"/>
    <property type="match status" value="1"/>
</dbReference>
<dbReference type="SUPFAM" id="SSF48264">
    <property type="entry name" value="Cytochrome P450"/>
    <property type="match status" value="1"/>
</dbReference>
<keyword evidence="3 7" id="KW-0479">Metal-binding</keyword>
<keyword evidence="2 7" id="KW-0349">Heme</keyword>
<evidence type="ECO:0000256" key="7">
    <source>
        <dbReference type="RuleBase" id="RU000461"/>
    </source>
</evidence>
<dbReference type="GO" id="GO:0016705">
    <property type="term" value="F:oxidoreductase activity, acting on paired donors, with incorporation or reduction of molecular oxygen"/>
    <property type="evidence" value="ECO:0007669"/>
    <property type="project" value="InterPro"/>
</dbReference>
<evidence type="ECO:0000256" key="4">
    <source>
        <dbReference type="ARBA" id="ARBA00023002"/>
    </source>
</evidence>
<keyword evidence="6 7" id="KW-0503">Monooxygenase</keyword>
<dbReference type="InterPro" id="IPR036396">
    <property type="entry name" value="Cyt_P450_sf"/>
</dbReference>
<reference evidence="9 10" key="1">
    <citation type="journal article" date="2015" name="Antonie Van Leeuwenhoek">
        <title>Streptomyces klenkii sp. nov., isolated from deep marine sediment.</title>
        <authorList>
            <person name="Veyisoglu A."/>
            <person name="Sahin N."/>
        </authorList>
    </citation>
    <scope>NUCLEOTIDE SEQUENCE [LARGE SCALE GENOMIC DNA]</scope>
    <source>
        <strain evidence="9 10">KCTC 29202</strain>
    </source>
</reference>
<accession>A0A3B0BV14</accession>
<evidence type="ECO:0000256" key="8">
    <source>
        <dbReference type="SAM" id="MobiDB-lite"/>
    </source>
</evidence>
<evidence type="ECO:0000256" key="3">
    <source>
        <dbReference type="ARBA" id="ARBA00022723"/>
    </source>
</evidence>
<dbReference type="PANTHER" id="PTHR46696:SF6">
    <property type="entry name" value="P450, PUTATIVE (EUROFUNG)-RELATED"/>
    <property type="match status" value="1"/>
</dbReference>
<organism evidence="9 10">
    <name type="scientific">Streptomyces klenkii</name>
    <dbReference type="NCBI Taxonomy" id="1420899"/>
    <lineage>
        <taxon>Bacteria</taxon>
        <taxon>Bacillati</taxon>
        <taxon>Actinomycetota</taxon>
        <taxon>Actinomycetes</taxon>
        <taxon>Kitasatosporales</taxon>
        <taxon>Streptomycetaceae</taxon>
        <taxon>Streptomyces</taxon>
    </lineage>
</organism>
<dbReference type="Pfam" id="PF00067">
    <property type="entry name" value="p450"/>
    <property type="match status" value="1"/>
</dbReference>
<dbReference type="PROSITE" id="PS00086">
    <property type="entry name" value="CYTOCHROME_P450"/>
    <property type="match status" value="1"/>
</dbReference>
<keyword evidence="5 7" id="KW-0408">Iron</keyword>
<dbReference type="CDD" id="cd11030">
    <property type="entry name" value="CYP105-like"/>
    <property type="match status" value="1"/>
</dbReference>
<dbReference type="OrthoDB" id="3664945at2"/>
<feature type="compositionally biased region" description="Basic and acidic residues" evidence="8">
    <location>
        <begin position="1"/>
        <end position="11"/>
    </location>
</feature>
<keyword evidence="10" id="KW-1185">Reference proteome</keyword>
<comment type="caution">
    <text evidence="9">The sequence shown here is derived from an EMBL/GenBank/DDBJ whole genome shotgun (WGS) entry which is preliminary data.</text>
</comment>
<dbReference type="PANTHER" id="PTHR46696">
    <property type="entry name" value="P450, PUTATIVE (EUROFUNG)-RELATED"/>
    <property type="match status" value="1"/>
</dbReference>
<gene>
    <name evidence="9" type="ORF">D7231_00405</name>
</gene>
<feature type="region of interest" description="Disordered" evidence="8">
    <location>
        <begin position="1"/>
        <end position="31"/>
    </location>
</feature>
<dbReference type="InterPro" id="IPR001128">
    <property type="entry name" value="Cyt_P450"/>
</dbReference>
<evidence type="ECO:0000256" key="2">
    <source>
        <dbReference type="ARBA" id="ARBA00022617"/>
    </source>
</evidence>
<dbReference type="InterPro" id="IPR017972">
    <property type="entry name" value="Cyt_P450_CS"/>
</dbReference>
<sequence>MTQSRESDHPLTTRPFPTARPSGCPFDPPAPFAEARQECPVSPLRYPDGHIGHLITGLRSARAVLGDTRFSSLPPGKRSPVKVPGSELSTDVLPPGMFVNMDPPEHTRYRRLLSKHFTIRRVRELRPRIQEMTDRLLDEMEGKGGPVDLVEAFAKPLPTLVTSELLGLPEENRAQFGHHVDVLFSLSSSGEEMQESMTLLGGMLHALIAAARKDQGPDILGRLTVETDLTDEELLGITFVLLIAGLETTTNMLGLGTYALLRHPEQLAALRADWSLMDGAVEELLRYLSVVQIGPIRVAAEDFEFEGRPIRKGEVVTVSLPAANRDPLGFDDPDAFDIRRGATRHLAFGSGPHQCMGHHLARLELSIGYESLLRRFPGLELAVPAEEIGLREMMVTYGVLGLPVRW</sequence>
<dbReference type="EMBL" id="RBAM01000001">
    <property type="protein sequence ID" value="RKN77245.1"/>
    <property type="molecule type" value="Genomic_DNA"/>
</dbReference>
<evidence type="ECO:0000256" key="1">
    <source>
        <dbReference type="ARBA" id="ARBA00010617"/>
    </source>
</evidence>
<dbReference type="GO" id="GO:0004497">
    <property type="term" value="F:monooxygenase activity"/>
    <property type="evidence" value="ECO:0007669"/>
    <property type="project" value="UniProtKB-KW"/>
</dbReference>